<name>A0A4Y2RAF9_ARAVE</name>
<keyword evidence="2" id="KW-1185">Reference proteome</keyword>
<protein>
    <submittedName>
        <fullName evidence="1">Uncharacterized protein</fullName>
    </submittedName>
</protein>
<evidence type="ECO:0000313" key="1">
    <source>
        <dbReference type="EMBL" id="GBN72703.1"/>
    </source>
</evidence>
<sequence>MLFNVDRPNDVDLQCRTALDGRMYWLYIYLNCGQAQCRRIFSADPHLRTSTERCSFTATLSAHAAVKPFQVSRARTPHPHQRRMFGRPDIYLTQQAQYTFGSLSGIGFSEPGTLTEIRT</sequence>
<evidence type="ECO:0000313" key="2">
    <source>
        <dbReference type="Proteomes" id="UP000499080"/>
    </source>
</evidence>
<dbReference type="EMBL" id="BGPR01016360">
    <property type="protein sequence ID" value="GBN72703.1"/>
    <property type="molecule type" value="Genomic_DNA"/>
</dbReference>
<proteinExistence type="predicted"/>
<gene>
    <name evidence="1" type="ORF">AVEN_122011_1</name>
</gene>
<comment type="caution">
    <text evidence="1">The sequence shown here is derived from an EMBL/GenBank/DDBJ whole genome shotgun (WGS) entry which is preliminary data.</text>
</comment>
<reference evidence="1 2" key="1">
    <citation type="journal article" date="2019" name="Sci. Rep.">
        <title>Orb-weaving spider Araneus ventricosus genome elucidates the spidroin gene catalogue.</title>
        <authorList>
            <person name="Kono N."/>
            <person name="Nakamura H."/>
            <person name="Ohtoshi R."/>
            <person name="Moran D.A.P."/>
            <person name="Shinohara A."/>
            <person name="Yoshida Y."/>
            <person name="Fujiwara M."/>
            <person name="Mori M."/>
            <person name="Tomita M."/>
            <person name="Arakawa K."/>
        </authorList>
    </citation>
    <scope>NUCLEOTIDE SEQUENCE [LARGE SCALE GENOMIC DNA]</scope>
</reference>
<accession>A0A4Y2RAF9</accession>
<organism evidence="1 2">
    <name type="scientific">Araneus ventricosus</name>
    <name type="common">Orbweaver spider</name>
    <name type="synonym">Epeira ventricosa</name>
    <dbReference type="NCBI Taxonomy" id="182803"/>
    <lineage>
        <taxon>Eukaryota</taxon>
        <taxon>Metazoa</taxon>
        <taxon>Ecdysozoa</taxon>
        <taxon>Arthropoda</taxon>
        <taxon>Chelicerata</taxon>
        <taxon>Arachnida</taxon>
        <taxon>Araneae</taxon>
        <taxon>Araneomorphae</taxon>
        <taxon>Entelegynae</taxon>
        <taxon>Araneoidea</taxon>
        <taxon>Araneidae</taxon>
        <taxon>Araneus</taxon>
    </lineage>
</organism>
<dbReference type="AlphaFoldDB" id="A0A4Y2RAF9"/>
<dbReference type="Proteomes" id="UP000499080">
    <property type="component" value="Unassembled WGS sequence"/>
</dbReference>